<name>A0A3N2QVC2_9RHOB</name>
<dbReference type="OrthoDB" id="7867799at2"/>
<protein>
    <submittedName>
        <fullName evidence="1">DUF1127 domain-containing protein</fullName>
    </submittedName>
</protein>
<keyword evidence="2" id="KW-1185">Reference proteome</keyword>
<reference evidence="1 2" key="1">
    <citation type="submission" date="2018-10" db="EMBL/GenBank/DDBJ databases">
        <title>Histidinibacterium lentulum gen. nov., sp. nov., a marine bacterium from the culture broth of Picochlorum sp. 122.</title>
        <authorList>
            <person name="Wang G."/>
        </authorList>
    </citation>
    <scope>NUCLEOTIDE SEQUENCE [LARGE SCALE GENOMIC DNA]</scope>
    <source>
        <strain evidence="1 2">B17</strain>
    </source>
</reference>
<dbReference type="AlphaFoldDB" id="A0A3N2QVC2"/>
<organism evidence="1 2">
    <name type="scientific">Histidinibacterium lentulum</name>
    <dbReference type="NCBI Taxonomy" id="2480588"/>
    <lineage>
        <taxon>Bacteria</taxon>
        <taxon>Pseudomonadati</taxon>
        <taxon>Pseudomonadota</taxon>
        <taxon>Alphaproteobacteria</taxon>
        <taxon>Rhodobacterales</taxon>
        <taxon>Paracoccaceae</taxon>
        <taxon>Histidinibacterium</taxon>
    </lineage>
</organism>
<proteinExistence type="predicted"/>
<dbReference type="EMBL" id="RDRB01000008">
    <property type="protein sequence ID" value="ROT99122.1"/>
    <property type="molecule type" value="Genomic_DNA"/>
</dbReference>
<gene>
    <name evidence="1" type="ORF">EAT49_15530</name>
</gene>
<evidence type="ECO:0000313" key="2">
    <source>
        <dbReference type="Proteomes" id="UP000268016"/>
    </source>
</evidence>
<accession>A0A3N2QVC2</accession>
<comment type="caution">
    <text evidence="1">The sequence shown here is derived from an EMBL/GenBank/DDBJ whole genome shotgun (WGS) entry which is preliminary data.</text>
</comment>
<sequence length="60" mass="7245">MHHMAQAARPRRNLFETWMNRLARTDQIERLQALSDADLARKGLRREDIVRHVFRDRTAF</sequence>
<evidence type="ECO:0000313" key="1">
    <source>
        <dbReference type="EMBL" id="ROT99122.1"/>
    </source>
</evidence>
<dbReference type="Proteomes" id="UP000268016">
    <property type="component" value="Unassembled WGS sequence"/>
</dbReference>